<dbReference type="Gene3D" id="2.170.120.12">
    <property type="entry name" value="DNA-directed RNA polymerase, insert domain"/>
    <property type="match status" value="1"/>
</dbReference>
<gene>
    <name evidence="6" type="primary">rpoA</name>
</gene>
<feature type="domain" description="DNA-directed RNA polymerase RpoA/D/Rpb3-type" evidence="5">
    <location>
        <begin position="40"/>
        <end position="268"/>
    </location>
</feature>
<evidence type="ECO:0000256" key="2">
    <source>
        <dbReference type="ARBA" id="ARBA00023163"/>
    </source>
</evidence>
<organism evidence="6">
    <name type="scientific">Choricystis parasitica</name>
    <dbReference type="NCBI Taxonomy" id="41300"/>
    <lineage>
        <taxon>Eukaryota</taxon>
        <taxon>Viridiplantae</taxon>
        <taxon>Chlorophyta</taxon>
        <taxon>core chlorophytes</taxon>
        <taxon>Trebouxiophyceae</taxon>
        <taxon>Trebouxiophyceae incertae sedis</taxon>
        <taxon>Choricystis clade</taxon>
        <taxon>Choricystis</taxon>
    </lineage>
</organism>
<dbReference type="InterPro" id="IPR011263">
    <property type="entry name" value="DNA-dir_RNA_pol_RpoA/D/Rpb3"/>
</dbReference>
<dbReference type="GO" id="GO:0046983">
    <property type="term" value="F:protein dimerization activity"/>
    <property type="evidence" value="ECO:0007669"/>
    <property type="project" value="InterPro"/>
</dbReference>
<dbReference type="Gene3D" id="3.30.1360.10">
    <property type="entry name" value="RNA polymerase, RBP11-like subunit"/>
    <property type="match status" value="1"/>
</dbReference>
<proteinExistence type="predicted"/>
<dbReference type="AlphaFoldDB" id="A0A097KNV7"/>
<keyword evidence="1" id="KW-0240">DNA-directed RNA polymerase</keyword>
<keyword evidence="6" id="KW-0150">Chloroplast</keyword>
<evidence type="ECO:0000313" key="6">
    <source>
        <dbReference type="EMBL" id="AIT94873.1"/>
    </source>
</evidence>
<dbReference type="RefSeq" id="YP_009106029.1">
    <property type="nucleotide sequence ID" value="NC_025539.1"/>
</dbReference>
<evidence type="ECO:0000256" key="1">
    <source>
        <dbReference type="ARBA" id="ARBA00022478"/>
    </source>
</evidence>
<dbReference type="Gene3D" id="1.10.150.20">
    <property type="entry name" value="5' to 3' exonuclease, C-terminal subdomain"/>
    <property type="match status" value="1"/>
</dbReference>
<keyword evidence="2" id="KW-0804">Transcription</keyword>
<dbReference type="CDD" id="cd06928">
    <property type="entry name" value="RNAP_alpha_NTD"/>
    <property type="match status" value="1"/>
</dbReference>
<dbReference type="InterPro" id="IPR036603">
    <property type="entry name" value="RBP11-like"/>
</dbReference>
<sequence>MSPTSKTSNLIADSFVNSCHMKKFLISCMESRVESNDVLYGRYLFGPLPRGLGATIATALRRSLLSELSGLAITSVEIVGVEHEYSVIPGARETVIDLTLNLKKLVFTSTDPRRKRGIGYISVRGPGEITGHDLRLPPGLQCVNPDEILATVAANGYVNLKVGISAGKNYVVHSRGSLNTYDKPGVTRRKTATRKSFLVDAVFMPVRRVNFLIHSDEDVLRFPLHIPSRDVSERVIFEIWTNGTITPREAMDQAARQLILTFSLFRISRNPKIFAERPIHTYLIDDETQKELPHTLQAAYGENRFLETDIGILPMTPAALRAFKSRNIHLLGDLLNYSYDALLEVSGMTPESLFQMLCYLRAFGVQFKTKQKKLVLPKEPKKSKFRRPKFRRPGSFGFRP</sequence>
<accession>A0A097KNV7</accession>
<dbReference type="GO" id="GO:0000428">
    <property type="term" value="C:DNA-directed RNA polymerase complex"/>
    <property type="evidence" value="ECO:0007669"/>
    <property type="project" value="UniProtKB-KW"/>
</dbReference>
<dbReference type="EMBL" id="KM462878">
    <property type="protein sequence ID" value="AIT94873.1"/>
    <property type="molecule type" value="Genomic_DNA"/>
</dbReference>
<dbReference type="GeneID" id="22160203"/>
<dbReference type="InterPro" id="IPR011262">
    <property type="entry name" value="DNA-dir_RNA_pol_insert"/>
</dbReference>
<evidence type="ECO:0000256" key="3">
    <source>
        <dbReference type="ARBA" id="ARBA00031776"/>
    </source>
</evidence>
<dbReference type="GO" id="GO:0006351">
    <property type="term" value="P:DNA-templated transcription"/>
    <property type="evidence" value="ECO:0007669"/>
    <property type="project" value="InterPro"/>
</dbReference>
<name>A0A097KNV7_9CHLO</name>
<dbReference type="InterPro" id="IPR036643">
    <property type="entry name" value="RNApol_insert_sf"/>
</dbReference>
<dbReference type="Pfam" id="PF01000">
    <property type="entry name" value="RNA_pol_A_bac"/>
    <property type="match status" value="1"/>
</dbReference>
<dbReference type="SUPFAM" id="SSF55257">
    <property type="entry name" value="RBP11-like subunits of RNA polymerase"/>
    <property type="match status" value="1"/>
</dbReference>
<dbReference type="GO" id="GO:0003899">
    <property type="term" value="F:DNA-directed RNA polymerase activity"/>
    <property type="evidence" value="ECO:0007669"/>
    <property type="project" value="InterPro"/>
</dbReference>
<evidence type="ECO:0000256" key="4">
    <source>
        <dbReference type="SAM" id="MobiDB-lite"/>
    </source>
</evidence>
<feature type="region of interest" description="Disordered" evidence="4">
    <location>
        <begin position="378"/>
        <end position="400"/>
    </location>
</feature>
<evidence type="ECO:0000259" key="5">
    <source>
        <dbReference type="SMART" id="SM00662"/>
    </source>
</evidence>
<keyword evidence="6" id="KW-0934">Plastid</keyword>
<feature type="compositionally biased region" description="Basic residues" evidence="4">
    <location>
        <begin position="383"/>
        <end position="392"/>
    </location>
</feature>
<protein>
    <recommendedName>
        <fullName evidence="3">Plastid-encoded RNA polymerase subunit alpha</fullName>
    </recommendedName>
</protein>
<geneLocation type="chloroplast" evidence="6"/>
<dbReference type="SMART" id="SM00662">
    <property type="entry name" value="RPOLD"/>
    <property type="match status" value="1"/>
</dbReference>
<dbReference type="Pfam" id="PF01193">
    <property type="entry name" value="RNA_pol_L"/>
    <property type="match status" value="1"/>
</dbReference>
<dbReference type="SUPFAM" id="SSF56553">
    <property type="entry name" value="Insert subdomain of RNA polymerase alpha subunit"/>
    <property type="match status" value="1"/>
</dbReference>
<reference evidence="6" key="1">
    <citation type="journal article" date="2014" name="BMC Evol. Biol.">
        <title>Chloroplast phylogenomic analysis resolves deep-level relationships within the green algal class Trebouxiophyceae.</title>
        <authorList>
            <person name="Lemieux C."/>
            <person name="Otis C."/>
            <person name="Turmel M."/>
        </authorList>
    </citation>
    <scope>NUCLEOTIDE SEQUENCE</scope>
</reference>
<dbReference type="SUPFAM" id="SSF47789">
    <property type="entry name" value="C-terminal domain of RNA polymerase alpha subunit"/>
    <property type="match status" value="1"/>
</dbReference>